<reference evidence="4" key="1">
    <citation type="submission" date="2018-08" db="EMBL/GenBank/DDBJ databases">
        <authorList>
            <person name="Kim S.-J."/>
            <person name="Jung G.-Y."/>
        </authorList>
    </citation>
    <scope>NUCLEOTIDE SEQUENCE [LARGE SCALE GENOMIC DNA]</scope>
    <source>
        <strain evidence="4">GY_H</strain>
    </source>
</reference>
<gene>
    <name evidence="3" type="ORF">DXH78_12835</name>
</gene>
<keyword evidence="4" id="KW-1185">Reference proteome</keyword>
<keyword evidence="2" id="KW-0732">Signal</keyword>
<evidence type="ECO:0000313" key="4">
    <source>
        <dbReference type="Proteomes" id="UP000263993"/>
    </source>
</evidence>
<evidence type="ECO:0000313" key="3">
    <source>
        <dbReference type="EMBL" id="RDV05380.1"/>
    </source>
</evidence>
<proteinExistence type="predicted"/>
<dbReference type="Proteomes" id="UP000263993">
    <property type="component" value="Unassembled WGS sequence"/>
</dbReference>
<comment type="caution">
    <text evidence="3">The sequence shown here is derived from an EMBL/GenBank/DDBJ whole genome shotgun (WGS) entry which is preliminary data.</text>
</comment>
<feature type="region of interest" description="Disordered" evidence="1">
    <location>
        <begin position="69"/>
        <end position="93"/>
    </location>
</feature>
<dbReference type="OrthoDB" id="8450311at2"/>
<feature type="chain" id="PRO_5016737454" evidence="2">
    <location>
        <begin position="26"/>
        <end position="210"/>
    </location>
</feature>
<sequence>MTMSPFKIAALAIAATALGSASAEAQWYSSVQPAPQPLYPYAQPGRSASQPYAVEVAPGAYVIHRPGEARAPSARRAHRAAPAPQVKPSRSKNDPALIEELRQRAAGKPATVVNTTKVVYMKPKVVETKRYVDLPPRVVERYTVVDDSSGDKKVVVEAPPVDTHATKNDKPGKGDKRVIQADAEITILGPDRMTIQLYRKGERGKNARLN</sequence>
<feature type="signal peptide" evidence="2">
    <location>
        <begin position="1"/>
        <end position="25"/>
    </location>
</feature>
<accession>A0A371BCU4</accession>
<dbReference type="EMBL" id="QRGO01000001">
    <property type="protein sequence ID" value="RDV05380.1"/>
    <property type="molecule type" value="Genomic_DNA"/>
</dbReference>
<protein>
    <submittedName>
        <fullName evidence="3">Uncharacterized protein</fullName>
    </submittedName>
</protein>
<organism evidence="3 4">
    <name type="scientific">Undibacter mobilis</name>
    <dbReference type="NCBI Taxonomy" id="2292256"/>
    <lineage>
        <taxon>Bacteria</taxon>
        <taxon>Pseudomonadati</taxon>
        <taxon>Pseudomonadota</taxon>
        <taxon>Alphaproteobacteria</taxon>
        <taxon>Hyphomicrobiales</taxon>
        <taxon>Nitrobacteraceae</taxon>
        <taxon>Undibacter</taxon>
    </lineage>
</organism>
<dbReference type="AlphaFoldDB" id="A0A371BCU4"/>
<evidence type="ECO:0000256" key="2">
    <source>
        <dbReference type="SAM" id="SignalP"/>
    </source>
</evidence>
<name>A0A371BCU4_9BRAD</name>
<evidence type="ECO:0000256" key="1">
    <source>
        <dbReference type="SAM" id="MobiDB-lite"/>
    </source>
</evidence>